<protein>
    <recommendedName>
        <fullName evidence="10">Beta-hexosaminidase</fullName>
        <ecNumber evidence="10">3.2.1.52</ecNumber>
    </recommendedName>
    <alternativeName>
        <fullName evidence="10">Beta-N-acetylhexosaminidase</fullName>
    </alternativeName>
    <alternativeName>
        <fullName evidence="10">N-acetyl-beta-glucosaminidase</fullName>
    </alternativeName>
</protein>
<dbReference type="AlphaFoldDB" id="A0A1G5SFJ8"/>
<evidence type="ECO:0000256" key="9">
    <source>
        <dbReference type="ARBA" id="ARBA00023316"/>
    </source>
</evidence>
<feature type="binding site" evidence="10">
    <location>
        <position position="64"/>
    </location>
    <ligand>
        <name>substrate</name>
    </ligand>
</feature>
<keyword evidence="2 10" id="KW-0963">Cytoplasm</keyword>
<comment type="function">
    <text evidence="10">Plays a role in peptidoglycan recycling by cleaving the terminal beta-1,4-linked N-acetylglucosamine (GlcNAc) from peptide-linked peptidoglycan fragments, giving rise to free GlcNAc, anhydro-N-acetylmuramic acid and anhydro-N-acetylmuramic acid-linked peptides.</text>
</comment>
<feature type="binding site" evidence="10">
    <location>
        <position position="72"/>
    </location>
    <ligand>
        <name>substrate</name>
    </ligand>
</feature>
<evidence type="ECO:0000256" key="7">
    <source>
        <dbReference type="ARBA" id="ARBA00023295"/>
    </source>
</evidence>
<feature type="domain" description="Glycoside hydrolase family 3 N-terminal" evidence="11">
    <location>
        <begin position="14"/>
        <end position="295"/>
    </location>
</feature>
<dbReference type="Gene3D" id="3.20.20.300">
    <property type="entry name" value="Glycoside hydrolase, family 3, N-terminal domain"/>
    <property type="match status" value="1"/>
</dbReference>
<dbReference type="UniPathway" id="UPA00544"/>
<keyword evidence="4 10" id="KW-0378">Hydrolase</keyword>
<dbReference type="NCBIfam" id="NF003740">
    <property type="entry name" value="PRK05337.1"/>
    <property type="match status" value="1"/>
</dbReference>
<dbReference type="GO" id="GO:0004563">
    <property type="term" value="F:beta-N-acetylhexosaminidase activity"/>
    <property type="evidence" value="ECO:0007669"/>
    <property type="project" value="UniProtKB-UniRule"/>
</dbReference>
<evidence type="ECO:0000256" key="3">
    <source>
        <dbReference type="ARBA" id="ARBA00022618"/>
    </source>
</evidence>
<dbReference type="Proteomes" id="UP000198729">
    <property type="component" value="Unassembled WGS sequence"/>
</dbReference>
<dbReference type="GO" id="GO:0005975">
    <property type="term" value="P:carbohydrate metabolic process"/>
    <property type="evidence" value="ECO:0007669"/>
    <property type="project" value="InterPro"/>
</dbReference>
<dbReference type="InterPro" id="IPR017853">
    <property type="entry name" value="GH"/>
</dbReference>
<reference evidence="12 13" key="1">
    <citation type="submission" date="2016-10" db="EMBL/GenBank/DDBJ databases">
        <authorList>
            <person name="de Groot N.N."/>
        </authorList>
    </citation>
    <scope>NUCLEOTIDE SEQUENCE [LARGE SCALE GENOMIC DNA]</scope>
    <source>
        <strain evidence="12">1</strain>
    </source>
</reference>
<feature type="binding site" evidence="10">
    <location>
        <begin position="168"/>
        <end position="169"/>
    </location>
    <ligand>
        <name>substrate</name>
    </ligand>
</feature>
<dbReference type="GO" id="GO:0071555">
    <property type="term" value="P:cell wall organization"/>
    <property type="evidence" value="ECO:0007669"/>
    <property type="project" value="UniProtKB-KW"/>
</dbReference>
<dbReference type="HAMAP" id="MF_00364">
    <property type="entry name" value="NagZ"/>
    <property type="match status" value="1"/>
</dbReference>
<keyword evidence="5 10" id="KW-0133">Cell shape</keyword>
<feature type="active site" description="Proton donor/acceptor" evidence="10">
    <location>
        <position position="181"/>
    </location>
</feature>
<feature type="site" description="Important for catalytic activity" evidence="10">
    <location>
        <position position="179"/>
    </location>
</feature>
<keyword evidence="9 10" id="KW-0961">Cell wall biogenesis/degradation</keyword>
<dbReference type="InterPro" id="IPR022956">
    <property type="entry name" value="Beta_hexosaminidase_bac"/>
</dbReference>
<accession>A0A1G5SFJ8</accession>
<evidence type="ECO:0000256" key="1">
    <source>
        <dbReference type="ARBA" id="ARBA00001231"/>
    </source>
</evidence>
<sequence length="341" mass="37733">MSTGVIMLDIAGTSLSAEDRERLLHPLTGGIILFSRNFVSPEQLCQLTAEIRILREPPLLIAVDQEGGRVQRFQSGFTRLPVMRRLGESWNDNPRYARRLAWQVGYVLAAELKACGVDVSFTPVLDLDYGLGCVIGDRSLHRHPQAVSELAHELMLGMRKAGMMAVGKHFPGHGAIAADTHVEIAVDTRDFVDIQMDDLLPFQRMIDFGLAGIMAAHVIYPAVDSYPAGFSRKWLQDVLRHMLGFEGCIFSDDLSMRATGSYGDMAERATLALRAGCDMVLVCNDTAATNQLLDDLSWEISATSMARLARMRGHRSDHSLQQLREIPQFAHAVDTINGLDQ</sequence>
<evidence type="ECO:0000256" key="2">
    <source>
        <dbReference type="ARBA" id="ARBA00022490"/>
    </source>
</evidence>
<dbReference type="InterPro" id="IPR050226">
    <property type="entry name" value="NagZ_Beta-hexosaminidase"/>
</dbReference>
<feature type="active site" description="Nucleophile" evidence="10">
    <location>
        <position position="252"/>
    </location>
</feature>
<evidence type="ECO:0000256" key="5">
    <source>
        <dbReference type="ARBA" id="ARBA00022960"/>
    </source>
</evidence>
<feature type="binding site" evidence="10">
    <location>
        <position position="138"/>
    </location>
    <ligand>
        <name>substrate</name>
    </ligand>
</feature>
<dbReference type="STRING" id="51642.NSMM_470033"/>
<comment type="similarity">
    <text evidence="10">Belongs to the glycosyl hydrolase 3 family. NagZ subfamily.</text>
</comment>
<evidence type="ECO:0000313" key="13">
    <source>
        <dbReference type="Proteomes" id="UP000198729"/>
    </source>
</evidence>
<evidence type="ECO:0000313" key="12">
    <source>
        <dbReference type="EMBL" id="SCZ85964.1"/>
    </source>
</evidence>
<evidence type="ECO:0000259" key="11">
    <source>
        <dbReference type="Pfam" id="PF00933"/>
    </source>
</evidence>
<evidence type="ECO:0000256" key="6">
    <source>
        <dbReference type="ARBA" id="ARBA00022984"/>
    </source>
</evidence>
<dbReference type="PANTHER" id="PTHR30480">
    <property type="entry name" value="BETA-HEXOSAMINIDASE-RELATED"/>
    <property type="match status" value="1"/>
</dbReference>
<dbReference type="EC" id="3.2.1.52" evidence="10"/>
<keyword evidence="13" id="KW-1185">Reference proteome</keyword>
<dbReference type="EMBL" id="FMWO01000055">
    <property type="protein sequence ID" value="SCZ85964.1"/>
    <property type="molecule type" value="Genomic_DNA"/>
</dbReference>
<comment type="catalytic activity">
    <reaction evidence="1 10">
        <text>Hydrolysis of terminal non-reducing N-acetyl-D-hexosamine residues in N-acetyl-beta-D-hexosaminides.</text>
        <dbReference type="EC" id="3.2.1.52"/>
    </reaction>
</comment>
<keyword evidence="6 10" id="KW-0573">Peptidoglycan synthesis</keyword>
<dbReference type="GO" id="GO:0008360">
    <property type="term" value="P:regulation of cell shape"/>
    <property type="evidence" value="ECO:0007669"/>
    <property type="project" value="UniProtKB-KW"/>
</dbReference>
<name>A0A1G5SFJ8_9PROT</name>
<dbReference type="GO" id="GO:0051301">
    <property type="term" value="P:cell division"/>
    <property type="evidence" value="ECO:0007669"/>
    <property type="project" value="UniProtKB-KW"/>
</dbReference>
<evidence type="ECO:0000256" key="10">
    <source>
        <dbReference type="HAMAP-Rule" id="MF_00364"/>
    </source>
</evidence>
<dbReference type="GO" id="GO:0009254">
    <property type="term" value="P:peptidoglycan turnover"/>
    <property type="evidence" value="ECO:0007669"/>
    <property type="project" value="UniProtKB-UniRule"/>
</dbReference>
<comment type="pathway">
    <text evidence="10">Cell wall biogenesis; peptidoglycan recycling.</text>
</comment>
<proteinExistence type="inferred from homology"/>
<keyword evidence="8 10" id="KW-0131">Cell cycle</keyword>
<dbReference type="OrthoDB" id="9786661at2"/>
<dbReference type="InterPro" id="IPR001764">
    <property type="entry name" value="Glyco_hydro_3_N"/>
</dbReference>
<organism evidence="12 13">
    <name type="scientific">Nitrosomonas mobilis</name>
    <dbReference type="NCBI Taxonomy" id="51642"/>
    <lineage>
        <taxon>Bacteria</taxon>
        <taxon>Pseudomonadati</taxon>
        <taxon>Pseudomonadota</taxon>
        <taxon>Betaproteobacteria</taxon>
        <taxon>Nitrosomonadales</taxon>
        <taxon>Nitrosomonadaceae</taxon>
        <taxon>Nitrosomonas</taxon>
    </lineage>
</organism>
<dbReference type="RefSeq" id="WP_090286682.1">
    <property type="nucleotide sequence ID" value="NZ_FMWO01000055.1"/>
</dbReference>
<comment type="subcellular location">
    <subcellularLocation>
        <location evidence="10">Cytoplasm</location>
    </subcellularLocation>
</comment>
<dbReference type="GO" id="GO:0009252">
    <property type="term" value="P:peptidoglycan biosynthetic process"/>
    <property type="evidence" value="ECO:0007669"/>
    <property type="project" value="UniProtKB-KW"/>
</dbReference>
<dbReference type="GO" id="GO:0005737">
    <property type="term" value="C:cytoplasm"/>
    <property type="evidence" value="ECO:0007669"/>
    <property type="project" value="UniProtKB-SubCell"/>
</dbReference>
<dbReference type="SUPFAM" id="SSF51445">
    <property type="entry name" value="(Trans)glycosidases"/>
    <property type="match status" value="1"/>
</dbReference>
<evidence type="ECO:0000256" key="8">
    <source>
        <dbReference type="ARBA" id="ARBA00023306"/>
    </source>
</evidence>
<evidence type="ECO:0000256" key="4">
    <source>
        <dbReference type="ARBA" id="ARBA00022801"/>
    </source>
</evidence>
<keyword evidence="7 10" id="KW-0326">Glycosidase</keyword>
<gene>
    <name evidence="10 12" type="primary">nagZ</name>
    <name evidence="12" type="ORF">NSMM_470033</name>
</gene>
<keyword evidence="3 10" id="KW-0132">Cell division</keyword>
<dbReference type="InterPro" id="IPR036962">
    <property type="entry name" value="Glyco_hydro_3_N_sf"/>
</dbReference>
<dbReference type="PANTHER" id="PTHR30480:SF13">
    <property type="entry name" value="BETA-HEXOSAMINIDASE"/>
    <property type="match status" value="1"/>
</dbReference>
<dbReference type="Pfam" id="PF00933">
    <property type="entry name" value="Glyco_hydro_3"/>
    <property type="match status" value="1"/>
</dbReference>